<comment type="caution">
    <text evidence="2">The sequence shown here is derived from an EMBL/GenBank/DDBJ whole genome shotgun (WGS) entry which is preliminary data.</text>
</comment>
<reference evidence="2 3" key="1">
    <citation type="journal article" date="2017" name="Infect. Genet. Evol.">
        <title>The new phylogeny of the genus Mycobacterium: The old and the news.</title>
        <authorList>
            <person name="Tortoli E."/>
            <person name="Fedrizzi T."/>
            <person name="Meehan C.J."/>
            <person name="Trovato A."/>
            <person name="Grottola A."/>
            <person name="Giacobazzi E."/>
            <person name="Serpini G.F."/>
            <person name="Tagliazucchi S."/>
            <person name="Fabio A."/>
            <person name="Bettua C."/>
            <person name="Bertorelli R."/>
            <person name="Frascaro F."/>
            <person name="De Sanctis V."/>
            <person name="Pecorari M."/>
            <person name="Jousson O."/>
            <person name="Segata N."/>
            <person name="Cirillo D.M."/>
        </authorList>
    </citation>
    <scope>NUCLEOTIDE SEQUENCE [LARGE SCALE GENOMIC DNA]</scope>
    <source>
        <strain evidence="2 3">NCTC 12882</strain>
    </source>
</reference>
<sequence length="130" mass="13840">MPPGTVLDSSDSQGGSNLACDDNYTGPGPGPTEYTAAMHVIGPEGTAPAELVARSGELWQSWGLTVMERNGFEKPNRFAYATDGYRLQIEAAYPPQYPPTLTVISPCFSGDVRRDGLPFPKVIHQSAPAG</sequence>
<evidence type="ECO:0000313" key="3">
    <source>
        <dbReference type="Proteomes" id="UP000230971"/>
    </source>
</evidence>
<name>A0A2G5PC73_MYCCE</name>
<gene>
    <name evidence="2" type="ORF">CQY23_19580</name>
</gene>
<dbReference type="AlphaFoldDB" id="A0A2G5PC73"/>
<evidence type="ECO:0000256" key="1">
    <source>
        <dbReference type="SAM" id="MobiDB-lite"/>
    </source>
</evidence>
<evidence type="ECO:0000313" key="2">
    <source>
        <dbReference type="EMBL" id="PIB75680.1"/>
    </source>
</evidence>
<feature type="compositionally biased region" description="Polar residues" evidence="1">
    <location>
        <begin position="7"/>
        <end position="16"/>
    </location>
</feature>
<accession>A0A2G5PC73</accession>
<dbReference type="OrthoDB" id="4761285at2"/>
<dbReference type="EMBL" id="PDKV01000031">
    <property type="protein sequence ID" value="PIB75680.1"/>
    <property type="molecule type" value="Genomic_DNA"/>
</dbReference>
<feature type="region of interest" description="Disordered" evidence="1">
    <location>
        <begin position="1"/>
        <end position="31"/>
    </location>
</feature>
<protein>
    <submittedName>
        <fullName evidence="2">Uncharacterized protein</fullName>
    </submittedName>
</protein>
<proteinExistence type="predicted"/>
<dbReference type="Proteomes" id="UP000230971">
    <property type="component" value="Unassembled WGS sequence"/>
</dbReference>
<organism evidence="2 3">
    <name type="scientific">Mycobacterium celatum</name>
    <dbReference type="NCBI Taxonomy" id="28045"/>
    <lineage>
        <taxon>Bacteria</taxon>
        <taxon>Bacillati</taxon>
        <taxon>Actinomycetota</taxon>
        <taxon>Actinomycetes</taxon>
        <taxon>Mycobacteriales</taxon>
        <taxon>Mycobacteriaceae</taxon>
        <taxon>Mycobacterium</taxon>
    </lineage>
</organism>